<accession>A0A6J8BA31</accession>
<protein>
    <submittedName>
        <fullName evidence="3">Uncharacterized protein</fullName>
    </submittedName>
</protein>
<sequence length="462" mass="52642">MKYESLHVGARRREDLKLQVVVVRETLDLINKEVIFTGPTKNNLDEKHVYEENQDNKHWPSTRKTEEGNYTSPRKITTEGNNIPGQNQDKNHSQNERKTEGINGQRKKTAESNNSFGGNHDQNIGRHSDKSHDLRCTSSTVITIEEKVIYEKQQETNKSTGKKEAFCEYFKKNKVKILFNCGVIGLGVLVFVWFCALSGQTRKRGDTNELDFSQSGAREKRDTSTDKWNIDTPVLKTDEPLCVSFRGIDKLCSVNIDSQTIYSDAVQNGSIRVYALGTLCKLCLHNFHLDNHTIHRQIQVDAVLNRIADTSLRDIVKTGLVEKLVNKDKKVELTFSKIGQQANCFFENNPKTKVNVWRTQLIYAHNESVTITHTRIVYDNCISFNVNCTAGKKSYSLNIPKCPLENKGNGKNLPLILYVSIAVFLLLVVISVAVICWRRKKNKKERTTTMMMTSSQSPRMVH</sequence>
<evidence type="ECO:0000313" key="3">
    <source>
        <dbReference type="EMBL" id="CAC5379479.1"/>
    </source>
</evidence>
<proteinExistence type="predicted"/>
<feature type="compositionally biased region" description="Polar residues" evidence="1">
    <location>
        <begin position="111"/>
        <end position="122"/>
    </location>
</feature>
<evidence type="ECO:0000256" key="2">
    <source>
        <dbReference type="SAM" id="Phobius"/>
    </source>
</evidence>
<organism evidence="3 4">
    <name type="scientific">Mytilus coruscus</name>
    <name type="common">Sea mussel</name>
    <dbReference type="NCBI Taxonomy" id="42192"/>
    <lineage>
        <taxon>Eukaryota</taxon>
        <taxon>Metazoa</taxon>
        <taxon>Spiralia</taxon>
        <taxon>Lophotrochozoa</taxon>
        <taxon>Mollusca</taxon>
        <taxon>Bivalvia</taxon>
        <taxon>Autobranchia</taxon>
        <taxon>Pteriomorphia</taxon>
        <taxon>Mytilida</taxon>
        <taxon>Mytiloidea</taxon>
        <taxon>Mytilidae</taxon>
        <taxon>Mytilinae</taxon>
        <taxon>Mytilus</taxon>
    </lineage>
</organism>
<dbReference type="OrthoDB" id="10553358at2759"/>
<keyword evidence="2" id="KW-0472">Membrane</keyword>
<keyword evidence="4" id="KW-1185">Reference proteome</keyword>
<dbReference type="Proteomes" id="UP000507470">
    <property type="component" value="Unassembled WGS sequence"/>
</dbReference>
<keyword evidence="2" id="KW-0812">Transmembrane</keyword>
<keyword evidence="2" id="KW-1133">Transmembrane helix</keyword>
<feature type="compositionally biased region" description="Polar residues" evidence="1">
    <location>
        <begin position="68"/>
        <end position="88"/>
    </location>
</feature>
<feature type="compositionally biased region" description="Basic and acidic residues" evidence="1">
    <location>
        <begin position="51"/>
        <end position="67"/>
    </location>
</feature>
<feature type="transmembrane region" description="Helical" evidence="2">
    <location>
        <begin position="415"/>
        <end position="437"/>
    </location>
</feature>
<evidence type="ECO:0000256" key="1">
    <source>
        <dbReference type="SAM" id="MobiDB-lite"/>
    </source>
</evidence>
<feature type="compositionally biased region" description="Basic and acidic residues" evidence="1">
    <location>
        <begin position="89"/>
        <end position="100"/>
    </location>
</feature>
<dbReference type="AlphaFoldDB" id="A0A6J8BA31"/>
<dbReference type="EMBL" id="CACVKT020002724">
    <property type="protein sequence ID" value="CAC5379479.1"/>
    <property type="molecule type" value="Genomic_DNA"/>
</dbReference>
<reference evidence="3 4" key="1">
    <citation type="submission" date="2020-06" db="EMBL/GenBank/DDBJ databases">
        <authorList>
            <person name="Li R."/>
            <person name="Bekaert M."/>
        </authorList>
    </citation>
    <scope>NUCLEOTIDE SEQUENCE [LARGE SCALE GENOMIC DNA]</scope>
    <source>
        <strain evidence="4">wild</strain>
    </source>
</reference>
<name>A0A6J8BA31_MYTCO</name>
<feature type="compositionally biased region" description="Basic and acidic residues" evidence="1">
    <location>
        <begin position="123"/>
        <end position="132"/>
    </location>
</feature>
<gene>
    <name evidence="3" type="ORF">MCOR_15545</name>
</gene>
<feature type="region of interest" description="Disordered" evidence="1">
    <location>
        <begin position="51"/>
        <end position="132"/>
    </location>
</feature>
<evidence type="ECO:0000313" key="4">
    <source>
        <dbReference type="Proteomes" id="UP000507470"/>
    </source>
</evidence>
<feature type="transmembrane region" description="Helical" evidence="2">
    <location>
        <begin position="177"/>
        <end position="194"/>
    </location>
</feature>